<dbReference type="InterPro" id="IPR002305">
    <property type="entry name" value="aa-tRNA-synth_Ic"/>
</dbReference>
<dbReference type="InterPro" id="IPR024088">
    <property type="entry name" value="Tyr-tRNA-ligase_bac-type"/>
</dbReference>
<keyword evidence="4 7" id="KW-0648">Protein biosynthesis</keyword>
<name>A0A8J3A6E8_9PROT</name>
<dbReference type="EMBL" id="VCJR02000001">
    <property type="protein sequence ID" value="NHK27797.1"/>
    <property type="molecule type" value="Genomic_DNA"/>
</dbReference>
<dbReference type="InterPro" id="IPR024107">
    <property type="entry name" value="Tyr-tRNA-ligase_bac_1"/>
</dbReference>
<organism evidence="8 10">
    <name type="scientific">Aquisalinus luteolus</name>
    <dbReference type="NCBI Taxonomy" id="1566827"/>
    <lineage>
        <taxon>Bacteria</taxon>
        <taxon>Pseudomonadati</taxon>
        <taxon>Pseudomonadota</taxon>
        <taxon>Alphaproteobacteria</taxon>
        <taxon>Parvularculales</taxon>
        <taxon>Parvularculaceae</taxon>
        <taxon>Aquisalinus</taxon>
    </lineage>
</organism>
<dbReference type="GO" id="GO:0005524">
    <property type="term" value="F:ATP binding"/>
    <property type="evidence" value="ECO:0007669"/>
    <property type="project" value="UniProtKB-UniRule"/>
</dbReference>
<dbReference type="SUPFAM" id="SSF55174">
    <property type="entry name" value="Alpha-L RNA-binding motif"/>
    <property type="match status" value="1"/>
</dbReference>
<comment type="subunit">
    <text evidence="7">Homodimer.</text>
</comment>
<dbReference type="Proteomes" id="UP000818603">
    <property type="component" value="Unassembled WGS sequence"/>
</dbReference>
<dbReference type="SUPFAM" id="SSF52374">
    <property type="entry name" value="Nucleotidylyl transferase"/>
    <property type="match status" value="1"/>
</dbReference>
<feature type="short sequence motif" description="'KMSKS' region" evidence="7">
    <location>
        <begin position="242"/>
        <end position="246"/>
    </location>
</feature>
<reference evidence="8" key="1">
    <citation type="journal article" date="2014" name="Int. J. Syst. Evol. Microbiol.">
        <title>Complete genome sequence of Corynebacterium casei LMG S-19264T (=DSM 44701T), isolated from a smear-ripened cheese.</title>
        <authorList>
            <consortium name="US DOE Joint Genome Institute (JGI-PGF)"/>
            <person name="Walter F."/>
            <person name="Albersmeier A."/>
            <person name="Kalinowski J."/>
            <person name="Ruckert C."/>
        </authorList>
    </citation>
    <scope>NUCLEOTIDE SEQUENCE</scope>
    <source>
        <strain evidence="8">CGMCC 1.14984</strain>
    </source>
</reference>
<dbReference type="FunFam" id="1.10.240.10:FF:000001">
    <property type="entry name" value="Tyrosine--tRNA ligase"/>
    <property type="match status" value="1"/>
</dbReference>
<evidence type="ECO:0000313" key="9">
    <source>
        <dbReference type="EMBL" id="NHK27797.1"/>
    </source>
</evidence>
<keyword evidence="11" id="KW-1185">Reference proteome</keyword>
<dbReference type="Gene3D" id="3.40.50.620">
    <property type="entry name" value="HUPs"/>
    <property type="match status" value="1"/>
</dbReference>
<dbReference type="GO" id="GO:0006437">
    <property type="term" value="P:tyrosyl-tRNA aminoacylation"/>
    <property type="evidence" value="ECO:0007669"/>
    <property type="project" value="UniProtKB-UniRule"/>
</dbReference>
<dbReference type="Gene3D" id="1.10.240.10">
    <property type="entry name" value="Tyrosyl-Transfer RNA Synthetase"/>
    <property type="match status" value="1"/>
</dbReference>
<dbReference type="AlphaFoldDB" id="A0A8J3A6E8"/>
<accession>A0A8J3A6E8</accession>
<feature type="binding site" evidence="7">
    <location>
        <position position="39"/>
    </location>
    <ligand>
        <name>L-tyrosine</name>
        <dbReference type="ChEBI" id="CHEBI:58315"/>
    </ligand>
</feature>
<comment type="function">
    <text evidence="7">Catalyzes the attachment of tyrosine to tRNA(Tyr) in a two-step reaction: tyrosine is first activated by ATP to form Tyr-AMP and then transferred to the acceptor end of tRNA(Tyr).</text>
</comment>
<evidence type="ECO:0000256" key="5">
    <source>
        <dbReference type="ARBA" id="ARBA00023146"/>
    </source>
</evidence>
<dbReference type="PRINTS" id="PR01040">
    <property type="entry name" value="TRNASYNTHTYR"/>
</dbReference>
<dbReference type="InterPro" id="IPR014729">
    <property type="entry name" value="Rossmann-like_a/b/a_fold"/>
</dbReference>
<feature type="short sequence motif" description="'HIGH' region" evidence="7">
    <location>
        <begin position="44"/>
        <end position="53"/>
    </location>
</feature>
<feature type="binding site" evidence="7">
    <location>
        <position position="176"/>
    </location>
    <ligand>
        <name>L-tyrosine</name>
        <dbReference type="ChEBI" id="CHEBI:58315"/>
    </ligand>
</feature>
<comment type="subcellular location">
    <subcellularLocation>
        <location evidence="7">Cytoplasm</location>
    </subcellularLocation>
</comment>
<dbReference type="EC" id="6.1.1.1" evidence="7"/>
<evidence type="ECO:0000256" key="4">
    <source>
        <dbReference type="ARBA" id="ARBA00022917"/>
    </source>
</evidence>
<dbReference type="GO" id="GO:0003723">
    <property type="term" value="F:RNA binding"/>
    <property type="evidence" value="ECO:0007669"/>
    <property type="project" value="InterPro"/>
</dbReference>
<dbReference type="PANTHER" id="PTHR11766:SF0">
    <property type="entry name" value="TYROSINE--TRNA LIGASE, MITOCHONDRIAL"/>
    <property type="match status" value="1"/>
</dbReference>
<feature type="binding site" evidence="7">
    <location>
        <position position="245"/>
    </location>
    <ligand>
        <name>ATP</name>
        <dbReference type="ChEBI" id="CHEBI:30616"/>
    </ligand>
</feature>
<evidence type="ECO:0000313" key="11">
    <source>
        <dbReference type="Proteomes" id="UP000818603"/>
    </source>
</evidence>
<evidence type="ECO:0000313" key="10">
    <source>
        <dbReference type="Proteomes" id="UP000621856"/>
    </source>
</evidence>
<evidence type="ECO:0000313" key="8">
    <source>
        <dbReference type="EMBL" id="GGH96531.1"/>
    </source>
</evidence>
<dbReference type="CDD" id="cd00805">
    <property type="entry name" value="TyrRS_core"/>
    <property type="match status" value="1"/>
</dbReference>
<keyword evidence="2 7" id="KW-0547">Nucleotide-binding</keyword>
<keyword evidence="7" id="KW-0963">Cytoplasm</keyword>
<proteinExistence type="inferred from homology"/>
<comment type="similarity">
    <text evidence="7">Belongs to the class-I aminoacyl-tRNA synthetase family. TyrS type 1 subfamily.</text>
</comment>
<sequence>MSEFKSDFLRILSERGFIHQGTNLEALDALAAKESITGYIGFDATATSLHAGSLVQIMLLYWLQQTGHRPIALMGGGTTKVGDPTGKDEQRKLLTDADIERNITGIKQVFKKFLTFGDGNGEAVMVNNDDWLSQLGYVEFLRDYGVHFTINRMLAFDSVKLRLERESPMTFLEFNYMLMQAYDFLELQKRYGCVLQMGGSDQWGNIVNGVELCRRVAAAAGDDSEQVFGVTTPLLTTASGKKMGKTEGGAIWLNADMLSPYDYWQYWRNTEDADVGRMLALFTAMPMDEVRRLAALEGAEINEAKKVLATEVTAMLHGREAAEDAAETARRTFEEGSSAGNLPSVNVAASALAEGLPLLDPFLETGLIASKGEGRRHIKGGALKVNDEALSEERPLGTDDVRDGAIKLSIGKKKHALVKVAS</sequence>
<dbReference type="GO" id="GO:0004831">
    <property type="term" value="F:tyrosine-tRNA ligase activity"/>
    <property type="evidence" value="ECO:0007669"/>
    <property type="project" value="UniProtKB-UniRule"/>
</dbReference>
<feature type="binding site" evidence="7">
    <location>
        <position position="180"/>
    </location>
    <ligand>
        <name>L-tyrosine</name>
        <dbReference type="ChEBI" id="CHEBI:58315"/>
    </ligand>
</feature>
<dbReference type="InterPro" id="IPR002307">
    <property type="entry name" value="Tyr-tRNA-ligase"/>
</dbReference>
<dbReference type="RefSeq" id="WP_155139030.1">
    <property type="nucleotide sequence ID" value="NZ_BMGZ01000001.1"/>
</dbReference>
<evidence type="ECO:0000256" key="7">
    <source>
        <dbReference type="HAMAP-Rule" id="MF_02006"/>
    </source>
</evidence>
<gene>
    <name evidence="7 8" type="primary">tyrS</name>
    <name evidence="9" type="ORF">FF098_007780</name>
    <name evidence="8" type="ORF">GCM10011355_15650</name>
</gene>
<reference evidence="9 11" key="2">
    <citation type="submission" date="2020-02" db="EMBL/GenBank/DDBJ databases">
        <title>Genome sequence of Parvularcula flava strain NH6-79.</title>
        <authorList>
            <person name="Abdul Karim M.H."/>
            <person name="Lam M.Q."/>
            <person name="Chen S.J."/>
            <person name="Yahya A."/>
            <person name="Shahir S."/>
            <person name="Shamsir M.S."/>
            <person name="Chong C.S."/>
        </authorList>
    </citation>
    <scope>NUCLEOTIDE SEQUENCE [LARGE SCALE GENOMIC DNA]</scope>
    <source>
        <strain evidence="9 11">NH6-79</strain>
    </source>
</reference>
<evidence type="ECO:0000256" key="2">
    <source>
        <dbReference type="ARBA" id="ARBA00022741"/>
    </source>
</evidence>
<keyword evidence="3 7" id="KW-0067">ATP-binding</keyword>
<keyword evidence="1 7" id="KW-0436">Ligase</keyword>
<reference evidence="8" key="3">
    <citation type="submission" date="2020-09" db="EMBL/GenBank/DDBJ databases">
        <authorList>
            <person name="Sun Q."/>
            <person name="Zhou Y."/>
        </authorList>
    </citation>
    <scope>NUCLEOTIDE SEQUENCE</scope>
    <source>
        <strain evidence="8">CGMCC 1.14984</strain>
    </source>
</reference>
<dbReference type="HAMAP" id="MF_02006">
    <property type="entry name" value="Tyr_tRNA_synth_type1"/>
    <property type="match status" value="1"/>
</dbReference>
<evidence type="ECO:0000256" key="6">
    <source>
        <dbReference type="ARBA" id="ARBA00048248"/>
    </source>
</evidence>
<protein>
    <recommendedName>
        <fullName evidence="7">Tyrosine--tRNA ligase</fullName>
        <ecNumber evidence="7">6.1.1.1</ecNumber>
    </recommendedName>
    <alternativeName>
        <fullName evidence="7">Tyrosyl-tRNA synthetase</fullName>
        <shortName evidence="7">TyrRS</shortName>
    </alternativeName>
</protein>
<dbReference type="EMBL" id="BMGZ01000001">
    <property type="protein sequence ID" value="GGH96531.1"/>
    <property type="molecule type" value="Genomic_DNA"/>
</dbReference>
<dbReference type="InterPro" id="IPR036986">
    <property type="entry name" value="S4_RNA-bd_sf"/>
</dbReference>
<dbReference type="GO" id="GO:0005829">
    <property type="term" value="C:cytosol"/>
    <property type="evidence" value="ECO:0007669"/>
    <property type="project" value="TreeGrafter"/>
</dbReference>
<comment type="caution">
    <text evidence="8">The sequence shown here is derived from an EMBL/GenBank/DDBJ whole genome shotgun (WGS) entry which is preliminary data.</text>
</comment>
<evidence type="ECO:0000256" key="3">
    <source>
        <dbReference type="ARBA" id="ARBA00022840"/>
    </source>
</evidence>
<evidence type="ECO:0000256" key="1">
    <source>
        <dbReference type="ARBA" id="ARBA00022598"/>
    </source>
</evidence>
<comment type="catalytic activity">
    <reaction evidence="6 7">
        <text>tRNA(Tyr) + L-tyrosine + ATP = L-tyrosyl-tRNA(Tyr) + AMP + diphosphate + H(+)</text>
        <dbReference type="Rhea" id="RHEA:10220"/>
        <dbReference type="Rhea" id="RHEA-COMP:9706"/>
        <dbReference type="Rhea" id="RHEA-COMP:9707"/>
        <dbReference type="ChEBI" id="CHEBI:15378"/>
        <dbReference type="ChEBI" id="CHEBI:30616"/>
        <dbReference type="ChEBI" id="CHEBI:33019"/>
        <dbReference type="ChEBI" id="CHEBI:58315"/>
        <dbReference type="ChEBI" id="CHEBI:78442"/>
        <dbReference type="ChEBI" id="CHEBI:78536"/>
        <dbReference type="ChEBI" id="CHEBI:456215"/>
        <dbReference type="EC" id="6.1.1.1"/>
    </reaction>
</comment>
<dbReference type="NCBIfam" id="TIGR00234">
    <property type="entry name" value="tyrS"/>
    <property type="match status" value="1"/>
</dbReference>
<dbReference type="Gene3D" id="3.10.290.10">
    <property type="entry name" value="RNA-binding S4 domain"/>
    <property type="match status" value="1"/>
</dbReference>
<dbReference type="PANTHER" id="PTHR11766">
    <property type="entry name" value="TYROSYL-TRNA SYNTHETASE"/>
    <property type="match status" value="1"/>
</dbReference>
<dbReference type="Proteomes" id="UP000621856">
    <property type="component" value="Unassembled WGS sequence"/>
</dbReference>
<keyword evidence="5 7" id="KW-0030">Aminoacyl-tRNA synthetase</keyword>
<dbReference type="Pfam" id="PF00579">
    <property type="entry name" value="tRNA-synt_1b"/>
    <property type="match status" value="1"/>
</dbReference>